<accession>A0A8H6AS72</accession>
<evidence type="ECO:0000313" key="2">
    <source>
        <dbReference type="Proteomes" id="UP000531561"/>
    </source>
</evidence>
<dbReference type="AlphaFoldDB" id="A0A8H6AS72"/>
<sequence length="111" mass="12926">MPYLSSISDTMWMCCYNASRDNQGVSLFPRIIQEVNNVLTRFKCGERNKMKLDNCSKCSHEKCAKCRVTRLQMLMEDFIDTDKVKEALESQLKETPTGQCWSTDIMRDWIG</sequence>
<organism evidence="1 2">
    <name type="scientific">Botrytis fragariae</name>
    <dbReference type="NCBI Taxonomy" id="1964551"/>
    <lineage>
        <taxon>Eukaryota</taxon>
        <taxon>Fungi</taxon>
        <taxon>Dikarya</taxon>
        <taxon>Ascomycota</taxon>
        <taxon>Pezizomycotina</taxon>
        <taxon>Leotiomycetes</taxon>
        <taxon>Helotiales</taxon>
        <taxon>Sclerotiniaceae</taxon>
        <taxon>Botrytis</taxon>
    </lineage>
</organism>
<dbReference type="GeneID" id="59259848"/>
<protein>
    <submittedName>
        <fullName evidence="1">Uncharacterized protein</fullName>
    </submittedName>
</protein>
<reference evidence="1 2" key="1">
    <citation type="journal article" date="2020" name="Phytopathology">
        <title>A high-quality genome resource of Botrytis fragariae, a new and rapidly spreading fungal pathogen causing strawberry gray mold in the U.S.A.</title>
        <authorList>
            <person name="Wu Y."/>
            <person name="Saski C.A."/>
            <person name="Schnabel G."/>
            <person name="Xiao S."/>
            <person name="Hu M."/>
        </authorList>
    </citation>
    <scope>NUCLEOTIDE SEQUENCE [LARGE SCALE GENOMIC DNA]</scope>
    <source>
        <strain evidence="1 2">BVB16</strain>
    </source>
</reference>
<dbReference type="Proteomes" id="UP000531561">
    <property type="component" value="Unassembled WGS sequence"/>
</dbReference>
<gene>
    <name evidence="1" type="ORF">Bfra_005779</name>
</gene>
<comment type="caution">
    <text evidence="1">The sequence shown here is derived from an EMBL/GenBank/DDBJ whole genome shotgun (WGS) entry which is preliminary data.</text>
</comment>
<proteinExistence type="predicted"/>
<keyword evidence="2" id="KW-1185">Reference proteome</keyword>
<dbReference type="RefSeq" id="XP_037191366.1">
    <property type="nucleotide sequence ID" value="XM_037336156.1"/>
</dbReference>
<name>A0A8H6AS72_9HELO</name>
<dbReference type="OrthoDB" id="3459838at2759"/>
<dbReference type="EMBL" id="JABFCT010000010">
    <property type="protein sequence ID" value="KAF5872420.1"/>
    <property type="molecule type" value="Genomic_DNA"/>
</dbReference>
<evidence type="ECO:0000313" key="1">
    <source>
        <dbReference type="EMBL" id="KAF5872420.1"/>
    </source>
</evidence>